<dbReference type="EMBL" id="CP046401">
    <property type="protein sequence ID" value="QGY44472.1"/>
    <property type="molecule type" value="Genomic_DNA"/>
</dbReference>
<dbReference type="Gene3D" id="3.40.390.10">
    <property type="entry name" value="Collagenase (Catalytic Domain)"/>
    <property type="match status" value="1"/>
</dbReference>
<accession>A0A6I6JWG3</accession>
<evidence type="ECO:0000313" key="4">
    <source>
        <dbReference type="Proteomes" id="UP000428260"/>
    </source>
</evidence>
<dbReference type="Pfam" id="PF16313">
    <property type="entry name" value="DUF4953"/>
    <property type="match status" value="1"/>
</dbReference>
<dbReference type="AlphaFoldDB" id="A0A6I6JWG3"/>
<dbReference type="PANTHER" id="PTHR38478">
    <property type="entry name" value="PEPTIDASE M1A AND M12B"/>
    <property type="match status" value="1"/>
</dbReference>
<feature type="domain" description="DUF5117" evidence="2">
    <location>
        <begin position="78"/>
        <end position="256"/>
    </location>
</feature>
<evidence type="ECO:0000259" key="1">
    <source>
        <dbReference type="Pfam" id="PF16313"/>
    </source>
</evidence>
<gene>
    <name evidence="3" type="ORF">GM418_12625</name>
</gene>
<dbReference type="PANTHER" id="PTHR38478:SF1">
    <property type="entry name" value="ZINC DEPENDENT METALLOPROTEASE DOMAIN LIPOPROTEIN"/>
    <property type="match status" value="1"/>
</dbReference>
<evidence type="ECO:0000313" key="3">
    <source>
        <dbReference type="EMBL" id="QGY44472.1"/>
    </source>
</evidence>
<dbReference type="GO" id="GO:0008237">
    <property type="term" value="F:metallopeptidase activity"/>
    <property type="evidence" value="ECO:0007669"/>
    <property type="project" value="InterPro"/>
</dbReference>
<dbReference type="Pfam" id="PF17148">
    <property type="entry name" value="DUF5117"/>
    <property type="match status" value="1"/>
</dbReference>
<dbReference type="InterPro" id="IPR032534">
    <property type="entry name" value="EcxA_zinc-bd"/>
</dbReference>
<protein>
    <submittedName>
        <fullName evidence="3">DUF5117 domain-containing protein</fullName>
    </submittedName>
</protein>
<reference evidence="3 4" key="1">
    <citation type="submission" date="2019-11" db="EMBL/GenBank/DDBJ databases">
        <authorList>
            <person name="Zheng R.K."/>
            <person name="Sun C.M."/>
        </authorList>
    </citation>
    <scope>NUCLEOTIDE SEQUENCE [LARGE SCALE GENOMIC DNA]</scope>
    <source>
        <strain evidence="3 4">WC007</strain>
    </source>
</reference>
<proteinExistence type="predicted"/>
<dbReference type="KEGG" id="mcos:GM418_12625"/>
<dbReference type="SUPFAM" id="SSF55486">
    <property type="entry name" value="Metalloproteases ('zincins'), catalytic domain"/>
    <property type="match status" value="1"/>
</dbReference>
<dbReference type="RefSeq" id="WP_158866730.1">
    <property type="nucleotide sequence ID" value="NZ_CP046401.1"/>
</dbReference>
<dbReference type="CDD" id="cd04276">
    <property type="entry name" value="ZnMc_MMP_like_2"/>
    <property type="match status" value="1"/>
</dbReference>
<dbReference type="InterPro" id="IPR033413">
    <property type="entry name" value="DUF5117"/>
</dbReference>
<dbReference type="Proteomes" id="UP000428260">
    <property type="component" value="Chromosome"/>
</dbReference>
<sequence length="757" mass="87534">MSEITNRFVLSLFIGVLCMFNSFAQNKSSTTHLQSSSEYFEIPKEYINKPLLLINRITGYPNKLFYYGSSGMDVDYSVILKFEIDNNQLKVTQQQYQNNVGKDDIIKTSVRKNHFNPTICYIPIISVSEKNIKINTDVFKNDVKVFSPIDTETIDKYGLKPTSDDSIVINDIQLSQNSMLVSRTLNFTSQKSPEKHYSPNISVEQLLAFKILPETPMVRRKWDPRVGNFYLSTTKYDSEDVFIKEESFIERWRLEPENIAAYFNGILTKPKQPIVFYFDENVPQKWKKYMKQGILDWLPVFEKIGFKDAIEVHDKPKNVHWDDNDPNYNMIRWVSSEIQDAQGNYISDPRTGEILNGTLMWYQNYFSAVNDDYFVSAAAVDPSARKPVLPDSVFGQIMRRTMTHEMGHALNLGHNMIASSSYPTDSLRSGNFLQNYTLTSSIMDYAKYNYVAQPEDMPLPLLCVIAPYDYWAIEYAYKYVHPTGDNYQMEVPFTKEVIEEKLQDTHLEYMEQEYGKAMDPTNNTGDLGDNPILSGEYGLKNLQRIMPHIVEWSLPEDGDPAVVFSRYNQLVKQTDIIFRIVIKLIGGKKNRLAANMEYISESTDSQVVSAAMNFITDNVFNKMEWLYNHDLEKLSNENLYLKSVEKLQTNAIKRILNKDRLLRLIDSDNENNTTNATKVLRKCSDVILTQSTVEQIPLTVQKIYISTLKKRIEETSDDLILTYLLKNELDYIKKVVTSKIQNESNPLIKGFYAQLIK</sequence>
<keyword evidence="4" id="KW-1185">Reference proteome</keyword>
<organism evidence="3 4">
    <name type="scientific">Maribellus comscasis</name>
    <dbReference type="NCBI Taxonomy" id="2681766"/>
    <lineage>
        <taxon>Bacteria</taxon>
        <taxon>Pseudomonadati</taxon>
        <taxon>Bacteroidota</taxon>
        <taxon>Bacteroidia</taxon>
        <taxon>Marinilabiliales</taxon>
        <taxon>Prolixibacteraceae</taxon>
        <taxon>Maribellus</taxon>
    </lineage>
</organism>
<name>A0A6I6JWG3_9BACT</name>
<dbReference type="InterPro" id="IPR024079">
    <property type="entry name" value="MetalloPept_cat_dom_sf"/>
</dbReference>
<evidence type="ECO:0000259" key="2">
    <source>
        <dbReference type="Pfam" id="PF17148"/>
    </source>
</evidence>
<feature type="domain" description="EcxA zinc-binding" evidence="1">
    <location>
        <begin position="388"/>
        <end position="690"/>
    </location>
</feature>
<dbReference type="InterPro" id="IPR034032">
    <property type="entry name" value="Zn_MMP-like_bac"/>
</dbReference>